<dbReference type="Gene3D" id="1.10.10.10">
    <property type="entry name" value="Winged helix-like DNA-binding domain superfamily/Winged helix DNA-binding domain"/>
    <property type="match status" value="1"/>
</dbReference>
<evidence type="ECO:0000256" key="1">
    <source>
        <dbReference type="ARBA" id="ARBA00022614"/>
    </source>
</evidence>
<dbReference type="AlphaFoldDB" id="V7AJI4"/>
<name>V7AJI4_PHAVU</name>
<evidence type="ECO:0000256" key="2">
    <source>
        <dbReference type="ARBA" id="ARBA00022737"/>
    </source>
</evidence>
<dbReference type="InterPro" id="IPR027417">
    <property type="entry name" value="P-loop_NTPase"/>
</dbReference>
<dbReference type="PRINTS" id="PR00364">
    <property type="entry name" value="DISEASERSIST"/>
</dbReference>
<dbReference type="Gene3D" id="3.40.50.300">
    <property type="entry name" value="P-loop containing nucleotide triphosphate hydrolases"/>
    <property type="match status" value="1"/>
</dbReference>
<feature type="domain" description="NB-ARC" evidence="6">
    <location>
        <begin position="177"/>
        <end position="349"/>
    </location>
</feature>
<reference evidence="11" key="1">
    <citation type="journal article" date="2014" name="Nat. Genet.">
        <title>A reference genome for common bean and genome-wide analysis of dual domestications.</title>
        <authorList>
            <person name="Schmutz J."/>
            <person name="McClean P.E."/>
            <person name="Mamidi S."/>
            <person name="Wu G.A."/>
            <person name="Cannon S.B."/>
            <person name="Grimwood J."/>
            <person name="Jenkins J."/>
            <person name="Shu S."/>
            <person name="Song Q."/>
            <person name="Chavarro C."/>
            <person name="Torres-Torres M."/>
            <person name="Geffroy V."/>
            <person name="Moghaddam S.M."/>
            <person name="Gao D."/>
            <person name="Abernathy B."/>
            <person name="Barry K."/>
            <person name="Blair M."/>
            <person name="Brick M.A."/>
            <person name="Chovatia M."/>
            <person name="Gepts P."/>
            <person name="Goodstein D.M."/>
            <person name="Gonzales M."/>
            <person name="Hellsten U."/>
            <person name="Hyten D.L."/>
            <person name="Jia G."/>
            <person name="Kelly J.D."/>
            <person name="Kudrna D."/>
            <person name="Lee R."/>
            <person name="Richard M.M."/>
            <person name="Miklas P.N."/>
            <person name="Osorno J.M."/>
            <person name="Rodrigues J."/>
            <person name="Thareau V."/>
            <person name="Urrea C.A."/>
            <person name="Wang M."/>
            <person name="Yu Y."/>
            <person name="Zhang M."/>
            <person name="Wing R.A."/>
            <person name="Cregan P.B."/>
            <person name="Rokhsar D.S."/>
            <person name="Jackson S.A."/>
        </authorList>
    </citation>
    <scope>NUCLEOTIDE SEQUENCE [LARGE SCALE GENOMIC DNA]</scope>
    <source>
        <strain evidence="11">cv. G19833</strain>
    </source>
</reference>
<dbReference type="SUPFAM" id="SSF52058">
    <property type="entry name" value="L domain-like"/>
    <property type="match status" value="2"/>
</dbReference>
<keyword evidence="5" id="KW-0067">ATP-binding</keyword>
<organism evidence="10 11">
    <name type="scientific">Phaseolus vulgaris</name>
    <name type="common">Kidney bean</name>
    <name type="synonym">French bean</name>
    <dbReference type="NCBI Taxonomy" id="3885"/>
    <lineage>
        <taxon>Eukaryota</taxon>
        <taxon>Viridiplantae</taxon>
        <taxon>Streptophyta</taxon>
        <taxon>Embryophyta</taxon>
        <taxon>Tracheophyta</taxon>
        <taxon>Spermatophyta</taxon>
        <taxon>Magnoliopsida</taxon>
        <taxon>eudicotyledons</taxon>
        <taxon>Gunneridae</taxon>
        <taxon>Pentapetalae</taxon>
        <taxon>rosids</taxon>
        <taxon>fabids</taxon>
        <taxon>Fabales</taxon>
        <taxon>Fabaceae</taxon>
        <taxon>Papilionoideae</taxon>
        <taxon>50 kb inversion clade</taxon>
        <taxon>NPAAA clade</taxon>
        <taxon>indigoferoid/millettioid clade</taxon>
        <taxon>Phaseoleae</taxon>
        <taxon>Phaseolus</taxon>
    </lineage>
</organism>
<keyword evidence="1" id="KW-0433">Leucine-rich repeat</keyword>
<protein>
    <recommendedName>
        <fullName evidence="12">Disease resistance RPP13-like protein 1</fullName>
    </recommendedName>
</protein>
<dbReference type="GO" id="GO:0006952">
    <property type="term" value="P:defense response"/>
    <property type="evidence" value="ECO:0007669"/>
    <property type="project" value="UniProtKB-KW"/>
</dbReference>
<dbReference type="InterPro" id="IPR041118">
    <property type="entry name" value="Rx_N"/>
</dbReference>
<evidence type="ECO:0000259" key="7">
    <source>
        <dbReference type="Pfam" id="PF18052"/>
    </source>
</evidence>
<dbReference type="Gramene" id="ESW05704">
    <property type="protein sequence ID" value="ESW05704"/>
    <property type="gene ID" value="PHAVU_011G202300g"/>
</dbReference>
<dbReference type="Pfam" id="PF23559">
    <property type="entry name" value="WHD_DRP"/>
    <property type="match status" value="1"/>
</dbReference>
<keyword evidence="3" id="KW-0547">Nucleotide-binding</keyword>
<dbReference type="InterPro" id="IPR056789">
    <property type="entry name" value="LRR_R13L1-DRL21"/>
</dbReference>
<dbReference type="InterPro" id="IPR042197">
    <property type="entry name" value="Apaf_helical"/>
</dbReference>
<dbReference type="SUPFAM" id="SSF52540">
    <property type="entry name" value="P-loop containing nucleoside triphosphate hydrolases"/>
    <property type="match status" value="1"/>
</dbReference>
<evidence type="ECO:0000313" key="11">
    <source>
        <dbReference type="Proteomes" id="UP000000226"/>
    </source>
</evidence>
<proteinExistence type="predicted"/>
<accession>V7AJI4</accession>
<dbReference type="GO" id="GO:0043531">
    <property type="term" value="F:ADP binding"/>
    <property type="evidence" value="ECO:0007669"/>
    <property type="project" value="InterPro"/>
</dbReference>
<sequence length="1220" mass="140199">MAAEFITNALVSTFVETTIDNLASRFGDIFRGKKANKKQLSILKVKLLAVEVVADDAEQKQFTDPRVRDWLLAAKGVVFDAEDLLDEIDFALSKSQVEAQSQSAAKKVLNSLKSSFVSFFKENEIETRMEQVIEDLEDLATRSHVLGLKKADDVGIRSGSRLSSTYLPNESDIYGREDDKQFIFNWLTSNTDNNLSILSIVGMGGVGKTTLAQHVFNDPRMDEVKFDVKAWVCVSDEFDVFKVSKEILEHVTKPTDDDTRDLEMVHRRTKKELTGKKFLLVLDDIWNENQLKWEEVRKPLLFGVQGSRILVTTRSKEVASTMQSEEHSLEQLQENDCWKLFAKHAFPDDDTQPNQECREIGMKIVKKCKGLPLALKTMGSMLYNKSSVSEWQTVFQSEIWEFSKESCDIVPALALSYFHLPSHLKVCFAYCALFPKDYEFKKEDLIQLWMTENHCRQHRTPEEVCQQYFNDLLSRSFFQQPDGNREVFVMHYLLHDLAKYVGGGLYFMCELDQIENVQKVTRHFSVELGYDQYFDGFGTFCNTERLRTFIPNDRRRLHHFYRRWGIKMSIHELLSKFKFLRILSLSYCSDLQELPDSVGNLKHLRSIDLSHTAIKRITEKICLFSHLQILKLNNCTHLEELPSNLHLLTNLLRLEFIHTKVRKVPPHLGNLMNLKVVMNSFDVGHGKELGIKNIQELNLEGSLLIGDLKNISNSVDALEADLKNKSHLVKLTLEWGWNRNSIDSKKEEDVIENLQPSKTLKELSIRRYGGKRFPNWLLDNSLWNMVRLVLVGCKSCEHLPPLGLLPFLKVLNITYLNGIVSIDADFYGNNSSSFKSLETLEFSYMWQWEKWDCQAVTGAFPRLRRLSITHCYKFKEQLPEQVVSLERLKIEYCQELEASAPRALHLELGNCGKLQLEWATMKRLTMKESPLLEIVRSNTLEDLQIDSPVESINDDCVSLLTFQMDLFPTLRTLHLSGFGNLQMISQSLIHDHLEELTLKNCRKLQSLLGSMQMLLPSLRKLWIQDCPKIESFPEGGFPPNLETLTIQGCSVLESFPDPDKGFPSNLHTLKIKGCPRLKSFPHRVFPSNLKNLTIENCSRLLGSLEGVFTHSYSLETLWIGNLDTKCFPVESLLPLSLTSLTIFDCPNLEKLDYKSLHQLSSLKMLNLSHCLNLQCLPEEGLPKSISYLSISACPLLEPRCQKERGEDWKKIAHIKNILLR</sequence>
<dbReference type="Pfam" id="PF25019">
    <property type="entry name" value="LRR_R13L1-DRL21"/>
    <property type="match status" value="1"/>
</dbReference>
<feature type="domain" description="Disease resistance protein winged helix" evidence="8">
    <location>
        <begin position="433"/>
        <end position="498"/>
    </location>
</feature>
<evidence type="ECO:0000259" key="8">
    <source>
        <dbReference type="Pfam" id="PF23559"/>
    </source>
</evidence>
<evidence type="ECO:0000256" key="3">
    <source>
        <dbReference type="ARBA" id="ARBA00022741"/>
    </source>
</evidence>
<dbReference type="GO" id="GO:0051707">
    <property type="term" value="P:response to other organism"/>
    <property type="evidence" value="ECO:0007669"/>
    <property type="project" value="UniProtKB-ARBA"/>
</dbReference>
<dbReference type="PANTHER" id="PTHR36766">
    <property type="entry name" value="PLANT BROAD-SPECTRUM MILDEW RESISTANCE PROTEIN RPW8"/>
    <property type="match status" value="1"/>
</dbReference>
<dbReference type="FunFam" id="3.40.50.300:FF:001091">
    <property type="entry name" value="Probable disease resistance protein At1g61300"/>
    <property type="match status" value="1"/>
</dbReference>
<evidence type="ECO:0000256" key="4">
    <source>
        <dbReference type="ARBA" id="ARBA00022821"/>
    </source>
</evidence>
<keyword evidence="11" id="KW-1185">Reference proteome</keyword>
<dbReference type="InterPro" id="IPR032675">
    <property type="entry name" value="LRR_dom_sf"/>
</dbReference>
<evidence type="ECO:0000259" key="9">
    <source>
        <dbReference type="Pfam" id="PF25019"/>
    </source>
</evidence>
<dbReference type="Gene3D" id="3.80.10.10">
    <property type="entry name" value="Ribonuclease Inhibitor"/>
    <property type="match status" value="3"/>
</dbReference>
<keyword evidence="4" id="KW-0611">Plant defense</keyword>
<dbReference type="InterPro" id="IPR002182">
    <property type="entry name" value="NB-ARC"/>
</dbReference>
<dbReference type="GO" id="GO:0005524">
    <property type="term" value="F:ATP binding"/>
    <property type="evidence" value="ECO:0007669"/>
    <property type="project" value="UniProtKB-KW"/>
</dbReference>
<dbReference type="Gene3D" id="1.10.8.430">
    <property type="entry name" value="Helical domain of apoptotic protease-activating factors"/>
    <property type="match status" value="1"/>
</dbReference>
<dbReference type="OMA" id="LAFKECK"/>
<dbReference type="SMR" id="V7AJI4"/>
<dbReference type="InterPro" id="IPR058922">
    <property type="entry name" value="WHD_DRP"/>
</dbReference>
<keyword evidence="2" id="KW-0677">Repeat</keyword>
<evidence type="ECO:0008006" key="12">
    <source>
        <dbReference type="Google" id="ProtNLM"/>
    </source>
</evidence>
<evidence type="ECO:0000256" key="5">
    <source>
        <dbReference type="ARBA" id="ARBA00022840"/>
    </source>
</evidence>
<dbReference type="OrthoDB" id="1733640at2759"/>
<gene>
    <name evidence="10" type="ORF">PHAVU_011G202300g</name>
</gene>
<dbReference type="EMBL" id="CM002298">
    <property type="protein sequence ID" value="ESW05704.1"/>
    <property type="molecule type" value="Genomic_DNA"/>
</dbReference>
<dbReference type="PANTHER" id="PTHR36766:SF40">
    <property type="entry name" value="DISEASE RESISTANCE PROTEIN RGA3"/>
    <property type="match status" value="1"/>
</dbReference>
<dbReference type="Pfam" id="PF18052">
    <property type="entry name" value="Rx_N"/>
    <property type="match status" value="1"/>
</dbReference>
<evidence type="ECO:0000259" key="6">
    <source>
        <dbReference type="Pfam" id="PF00931"/>
    </source>
</evidence>
<dbReference type="Proteomes" id="UP000000226">
    <property type="component" value="Chromosome 11"/>
</dbReference>
<feature type="domain" description="R13L1/DRL21-like LRR repeat region" evidence="9">
    <location>
        <begin position="691"/>
        <end position="814"/>
    </location>
</feature>
<feature type="domain" description="Disease resistance N-terminal" evidence="7">
    <location>
        <begin position="14"/>
        <end position="102"/>
    </location>
</feature>
<evidence type="ECO:0000313" key="10">
    <source>
        <dbReference type="EMBL" id="ESW05704.1"/>
    </source>
</evidence>
<dbReference type="eggNOG" id="KOG4658">
    <property type="taxonomic scope" value="Eukaryota"/>
</dbReference>
<dbReference type="InterPro" id="IPR036388">
    <property type="entry name" value="WH-like_DNA-bd_sf"/>
</dbReference>
<dbReference type="Pfam" id="PF00931">
    <property type="entry name" value="NB-ARC"/>
    <property type="match status" value="1"/>
</dbReference>
<dbReference type="Gene3D" id="1.20.5.4130">
    <property type="match status" value="1"/>
</dbReference>